<reference evidence="4 5" key="1">
    <citation type="submission" date="2019-07" db="EMBL/GenBank/DDBJ databases">
        <title>Genomic Encyclopedia of Type Strains, Phase III (KMG-III): the genomes of soil and plant-associated and newly described type strains.</title>
        <authorList>
            <person name="Whitman W."/>
        </authorList>
    </citation>
    <scope>NUCLEOTIDE SEQUENCE [LARGE SCALE GENOMIC DNA]</scope>
    <source>
        <strain evidence="4 5">BL24</strain>
    </source>
</reference>
<name>A0A5S5CBH1_9BACL</name>
<proteinExistence type="predicted"/>
<keyword evidence="5" id="KW-1185">Reference proteome</keyword>
<evidence type="ECO:0000259" key="1">
    <source>
        <dbReference type="Pfam" id="PF07944"/>
    </source>
</evidence>
<dbReference type="Pfam" id="PF20737">
    <property type="entry name" value="Glyco_hydro127C"/>
    <property type="match status" value="1"/>
</dbReference>
<evidence type="ECO:0000313" key="5">
    <source>
        <dbReference type="Proteomes" id="UP000323257"/>
    </source>
</evidence>
<dbReference type="RefSeq" id="WP_148929065.1">
    <property type="nucleotide sequence ID" value="NZ_VNHS01000003.1"/>
</dbReference>
<feature type="domain" description="Non-reducing end beta-L-arabinofuranosidase-like GH127 middle" evidence="2">
    <location>
        <begin position="410"/>
        <end position="507"/>
    </location>
</feature>
<evidence type="ECO:0000313" key="4">
    <source>
        <dbReference type="EMBL" id="TYP76677.1"/>
    </source>
</evidence>
<evidence type="ECO:0008006" key="6">
    <source>
        <dbReference type="Google" id="ProtNLM"/>
    </source>
</evidence>
<dbReference type="AlphaFoldDB" id="A0A5S5CBH1"/>
<dbReference type="EMBL" id="VNHS01000003">
    <property type="protein sequence ID" value="TYP76677.1"/>
    <property type="molecule type" value="Genomic_DNA"/>
</dbReference>
<dbReference type="GO" id="GO:0005975">
    <property type="term" value="P:carbohydrate metabolic process"/>
    <property type="evidence" value="ECO:0007669"/>
    <property type="project" value="InterPro"/>
</dbReference>
<evidence type="ECO:0000259" key="3">
    <source>
        <dbReference type="Pfam" id="PF20737"/>
    </source>
</evidence>
<dbReference type="InterPro" id="IPR012878">
    <property type="entry name" value="Beta-AFase-like_GH127_cat"/>
</dbReference>
<evidence type="ECO:0000259" key="2">
    <source>
        <dbReference type="Pfam" id="PF20736"/>
    </source>
</evidence>
<dbReference type="InterPro" id="IPR049049">
    <property type="entry name" value="Beta-AFase-like_GH127_C"/>
</dbReference>
<dbReference type="InterPro" id="IPR008928">
    <property type="entry name" value="6-hairpin_glycosidase_sf"/>
</dbReference>
<dbReference type="OrthoDB" id="9757939at2"/>
<dbReference type="Pfam" id="PF20736">
    <property type="entry name" value="Glyco_hydro127M"/>
    <property type="match status" value="1"/>
</dbReference>
<organism evidence="4 5">
    <name type="scientific">Paenibacillus methanolicus</name>
    <dbReference type="NCBI Taxonomy" id="582686"/>
    <lineage>
        <taxon>Bacteria</taxon>
        <taxon>Bacillati</taxon>
        <taxon>Bacillota</taxon>
        <taxon>Bacilli</taxon>
        <taxon>Bacillales</taxon>
        <taxon>Paenibacillaceae</taxon>
        <taxon>Paenibacillus</taxon>
    </lineage>
</organism>
<feature type="domain" description="Non-reducing end beta-L-arabinofuranosidase-like GH127 catalytic" evidence="1">
    <location>
        <begin position="19"/>
        <end position="399"/>
    </location>
</feature>
<sequence length="614" mass="69406">MENNLNHRVLNWTPVPFNKVNVTDDFWLPRIATLKNVTIPACLTQCEKTGRISNFARAGGLETGQHQGMYYDDSDVYKVLEGAAYTLMHERDPILEKEIDRIIGLIAAAQETDGYLSTYYTLASPDFKWTDMEKHEMYNGGHLIEAAVAYYEATGKREMLGVACKLADHYLSMFGPSKRHWVEGHQGIELALVKLYHITGEAKYVSFAQWLLEERGHGHGSGAIWDKEDWGPAYCQDDVPVKDIEKVTGHAVRAMYLYAGMADVARATGEEGYLDALLRVWAHTVERNMYVTGGIGPSRHNEGFTADYDLPNDTAYCETCASIGMALWNHRMNLLFGDAKYADIVEQELYNGVLAGISLSGDRFFYVNPLASEGNHHRVEWFHTSCCPTNLARFLPSIGGYQFAVTDKGIVCNQYVAGKADLQLSDGFAVQIESAADYPWEGNIRLKLRPQRERIFPLLLRIPGWCRGFQVCVNGDRIHPDAYRLEKGYLVLERNWGVGDAVELRLEEPVQLVRAKAEVESDRGRFAVRRGPILYCLEQADNPILKYDDYAMPADMTWSIAPGSDSLEGAYLLTAHDRRGHTFRLIPYYAWDNRSPGFMQVWVKELESGALYKQ</sequence>
<dbReference type="PANTHER" id="PTHR43465">
    <property type="entry name" value="DUF1680 DOMAIN PROTEIN (AFU_ORTHOLOGUE AFUA_1G08910)"/>
    <property type="match status" value="1"/>
</dbReference>
<dbReference type="PANTHER" id="PTHR43465:SF2">
    <property type="entry name" value="DUF1680 DOMAIN PROTEIN (AFU_ORTHOLOGUE AFUA_1G08910)"/>
    <property type="match status" value="1"/>
</dbReference>
<gene>
    <name evidence="4" type="ORF">BCM02_103341</name>
</gene>
<dbReference type="SUPFAM" id="SSF48208">
    <property type="entry name" value="Six-hairpin glycosidases"/>
    <property type="match status" value="1"/>
</dbReference>
<dbReference type="InterPro" id="IPR049174">
    <property type="entry name" value="Beta-AFase-like"/>
</dbReference>
<accession>A0A5S5CBH1</accession>
<dbReference type="Pfam" id="PF07944">
    <property type="entry name" value="Beta-AFase-like_GH127_cat"/>
    <property type="match status" value="1"/>
</dbReference>
<dbReference type="InterPro" id="IPR049046">
    <property type="entry name" value="Beta-AFase-like_GH127_middle"/>
</dbReference>
<feature type="domain" description="Non-reducing end beta-L-arabinofuranosidase-like GH127 C-terminal" evidence="3">
    <location>
        <begin position="510"/>
        <end position="604"/>
    </location>
</feature>
<dbReference type="Proteomes" id="UP000323257">
    <property type="component" value="Unassembled WGS sequence"/>
</dbReference>
<comment type="caution">
    <text evidence="4">The sequence shown here is derived from an EMBL/GenBank/DDBJ whole genome shotgun (WGS) entry which is preliminary data.</text>
</comment>
<dbReference type="Gene3D" id="1.50.10.20">
    <property type="match status" value="1"/>
</dbReference>
<protein>
    <recommendedName>
        <fullName evidence="6">Glycoside hydrolase family 127 protein</fullName>
    </recommendedName>
</protein>